<sequence length="254" mass="27664">MLGIIIKNDWNDLGKMKRGSWIFAVVAMGAGMMTLSGCLKDDDNAGYQISAVRALNAVPGSESLDIGLDENKLNFDNVTGESEEFAYTDTLPYKNAWPGNRLVRALDPADYPNAKPLAQGTVNFIPGQFYSLYIVGYEKIELVVTTDDLSPPSEGKAKIRFIHLSPDAPSLDFGVDGVDTLIASDKAFKEAAGFATIDVGETYTFNVIEHSSGDVLHTFEFAPERDMIYTIWIKGLLENTGDAALDFGHGVITH</sequence>
<keyword evidence="1" id="KW-0812">Transmembrane</keyword>
<keyword evidence="1" id="KW-1133">Transmembrane helix</keyword>
<evidence type="ECO:0000256" key="1">
    <source>
        <dbReference type="SAM" id="Phobius"/>
    </source>
</evidence>
<evidence type="ECO:0000313" key="3">
    <source>
        <dbReference type="EMBL" id="GGG82618.1"/>
    </source>
</evidence>
<accession>A0A917HL56</accession>
<reference evidence="3" key="1">
    <citation type="journal article" date="2014" name="Int. J. Syst. Evol. Microbiol.">
        <title>Complete genome sequence of Corynebacterium casei LMG S-19264T (=DSM 44701T), isolated from a smear-ripened cheese.</title>
        <authorList>
            <consortium name="US DOE Joint Genome Institute (JGI-PGF)"/>
            <person name="Walter F."/>
            <person name="Albersmeier A."/>
            <person name="Kalinowski J."/>
            <person name="Ruckert C."/>
        </authorList>
    </citation>
    <scope>NUCLEOTIDE SEQUENCE</scope>
    <source>
        <strain evidence="3">CGMCC 1.12195</strain>
    </source>
</reference>
<evidence type="ECO:0000259" key="2">
    <source>
        <dbReference type="Pfam" id="PF14344"/>
    </source>
</evidence>
<organism evidence="3 4">
    <name type="scientific">Parapedobacter pyrenivorans</name>
    <dbReference type="NCBI Taxonomy" id="1305674"/>
    <lineage>
        <taxon>Bacteria</taxon>
        <taxon>Pseudomonadati</taxon>
        <taxon>Bacteroidota</taxon>
        <taxon>Sphingobacteriia</taxon>
        <taxon>Sphingobacteriales</taxon>
        <taxon>Sphingobacteriaceae</taxon>
        <taxon>Parapedobacter</taxon>
    </lineage>
</organism>
<keyword evidence="1" id="KW-0472">Membrane</keyword>
<comment type="caution">
    <text evidence="3">The sequence shown here is derived from an EMBL/GenBank/DDBJ whole genome shotgun (WGS) entry which is preliminary data.</text>
</comment>
<gene>
    <name evidence="3" type="ORF">GCM10007415_14390</name>
</gene>
<proteinExistence type="predicted"/>
<feature type="domain" description="DUF4397" evidence="2">
    <location>
        <begin position="51"/>
        <end position="173"/>
    </location>
</feature>
<protein>
    <recommendedName>
        <fullName evidence="2">DUF4397 domain-containing protein</fullName>
    </recommendedName>
</protein>
<dbReference type="Proteomes" id="UP000660862">
    <property type="component" value="Unassembled WGS sequence"/>
</dbReference>
<reference evidence="3" key="2">
    <citation type="submission" date="2020-09" db="EMBL/GenBank/DDBJ databases">
        <authorList>
            <person name="Sun Q."/>
            <person name="Zhou Y."/>
        </authorList>
    </citation>
    <scope>NUCLEOTIDE SEQUENCE</scope>
    <source>
        <strain evidence="3">CGMCC 1.12195</strain>
    </source>
</reference>
<dbReference type="EMBL" id="BMER01000001">
    <property type="protein sequence ID" value="GGG82618.1"/>
    <property type="molecule type" value="Genomic_DNA"/>
</dbReference>
<keyword evidence="4" id="KW-1185">Reference proteome</keyword>
<dbReference type="AlphaFoldDB" id="A0A917HL56"/>
<evidence type="ECO:0000313" key="4">
    <source>
        <dbReference type="Proteomes" id="UP000660862"/>
    </source>
</evidence>
<dbReference type="InterPro" id="IPR025510">
    <property type="entry name" value="DUF4397"/>
</dbReference>
<dbReference type="Pfam" id="PF14344">
    <property type="entry name" value="DUF4397"/>
    <property type="match status" value="1"/>
</dbReference>
<feature type="transmembrane region" description="Helical" evidence="1">
    <location>
        <begin position="20"/>
        <end position="39"/>
    </location>
</feature>
<name>A0A917HL56_9SPHI</name>